<dbReference type="InterPro" id="IPR003656">
    <property type="entry name" value="Znf_BED"/>
</dbReference>
<dbReference type="AlphaFoldDB" id="M7BUF8"/>
<evidence type="ECO:0000256" key="1">
    <source>
        <dbReference type="ARBA" id="ARBA00022723"/>
    </source>
</evidence>
<evidence type="ECO:0000313" key="7">
    <source>
        <dbReference type="EMBL" id="EMP40814.1"/>
    </source>
</evidence>
<evidence type="ECO:0000256" key="3">
    <source>
        <dbReference type="ARBA" id="ARBA00022833"/>
    </source>
</evidence>
<evidence type="ECO:0000256" key="5">
    <source>
        <dbReference type="SAM" id="MobiDB-lite"/>
    </source>
</evidence>
<gene>
    <name evidence="7" type="ORF">UY3_01940</name>
</gene>
<evidence type="ECO:0000256" key="4">
    <source>
        <dbReference type="PROSITE-ProRule" id="PRU00027"/>
    </source>
</evidence>
<feature type="compositionally biased region" description="Polar residues" evidence="5">
    <location>
        <begin position="1"/>
        <end position="13"/>
    </location>
</feature>
<dbReference type="PROSITE" id="PS50808">
    <property type="entry name" value="ZF_BED"/>
    <property type="match status" value="1"/>
</dbReference>
<dbReference type="Proteomes" id="UP000031443">
    <property type="component" value="Unassembled WGS sequence"/>
</dbReference>
<evidence type="ECO:0000313" key="8">
    <source>
        <dbReference type="Proteomes" id="UP000031443"/>
    </source>
</evidence>
<name>M7BUF8_CHEMY</name>
<proteinExistence type="predicted"/>
<evidence type="ECO:0000259" key="6">
    <source>
        <dbReference type="PROSITE" id="PS50808"/>
    </source>
</evidence>
<evidence type="ECO:0000256" key="2">
    <source>
        <dbReference type="ARBA" id="ARBA00022771"/>
    </source>
</evidence>
<protein>
    <recommendedName>
        <fullName evidence="6">BED-type domain-containing protein</fullName>
    </recommendedName>
</protein>
<accession>M7BUF8</accession>
<keyword evidence="8" id="KW-1185">Reference proteome</keyword>
<organism evidence="7 8">
    <name type="scientific">Chelonia mydas</name>
    <name type="common">Green sea-turtle</name>
    <name type="synonym">Chelonia agassizi</name>
    <dbReference type="NCBI Taxonomy" id="8469"/>
    <lineage>
        <taxon>Eukaryota</taxon>
        <taxon>Metazoa</taxon>
        <taxon>Chordata</taxon>
        <taxon>Craniata</taxon>
        <taxon>Vertebrata</taxon>
        <taxon>Euteleostomi</taxon>
        <taxon>Archelosauria</taxon>
        <taxon>Testudinata</taxon>
        <taxon>Testudines</taxon>
        <taxon>Cryptodira</taxon>
        <taxon>Durocryptodira</taxon>
        <taxon>Americhelydia</taxon>
        <taxon>Chelonioidea</taxon>
        <taxon>Cheloniidae</taxon>
        <taxon>Chelonia</taxon>
    </lineage>
</organism>
<reference evidence="8" key="1">
    <citation type="journal article" date="2013" name="Nat. Genet.">
        <title>The draft genomes of soft-shell turtle and green sea turtle yield insights into the development and evolution of the turtle-specific body plan.</title>
        <authorList>
            <person name="Wang Z."/>
            <person name="Pascual-Anaya J."/>
            <person name="Zadissa A."/>
            <person name="Li W."/>
            <person name="Niimura Y."/>
            <person name="Huang Z."/>
            <person name="Li C."/>
            <person name="White S."/>
            <person name="Xiong Z."/>
            <person name="Fang D."/>
            <person name="Wang B."/>
            <person name="Ming Y."/>
            <person name="Chen Y."/>
            <person name="Zheng Y."/>
            <person name="Kuraku S."/>
            <person name="Pignatelli M."/>
            <person name="Herrero J."/>
            <person name="Beal K."/>
            <person name="Nozawa M."/>
            <person name="Li Q."/>
            <person name="Wang J."/>
            <person name="Zhang H."/>
            <person name="Yu L."/>
            <person name="Shigenobu S."/>
            <person name="Wang J."/>
            <person name="Liu J."/>
            <person name="Flicek P."/>
            <person name="Searle S."/>
            <person name="Wang J."/>
            <person name="Kuratani S."/>
            <person name="Yin Y."/>
            <person name="Aken B."/>
            <person name="Zhang G."/>
            <person name="Irie N."/>
        </authorList>
    </citation>
    <scope>NUCLEOTIDE SEQUENCE [LARGE SCALE GENOMIC DNA]</scope>
</reference>
<dbReference type="GO" id="GO:0008270">
    <property type="term" value="F:zinc ion binding"/>
    <property type="evidence" value="ECO:0007669"/>
    <property type="project" value="UniProtKB-KW"/>
</dbReference>
<feature type="region of interest" description="Disordered" evidence="5">
    <location>
        <begin position="1"/>
        <end position="22"/>
    </location>
</feature>
<dbReference type="GO" id="GO:0003677">
    <property type="term" value="F:DNA binding"/>
    <property type="evidence" value="ECO:0007669"/>
    <property type="project" value="InterPro"/>
</dbReference>
<feature type="region of interest" description="Disordered" evidence="5">
    <location>
        <begin position="77"/>
        <end position="122"/>
    </location>
</feature>
<feature type="domain" description="BED-type" evidence="6">
    <location>
        <begin position="25"/>
        <end position="68"/>
    </location>
</feature>
<keyword evidence="1" id="KW-0479">Metal-binding</keyword>
<keyword evidence="3" id="KW-0862">Zinc</keyword>
<keyword evidence="2 4" id="KW-0863">Zinc-finger</keyword>
<sequence length="181" mass="19549">MASGSCDQPNLQTLKKGKPIVAADRKRDPGWEYVNEVPLPVGKRGMHAKCKQCNKEMEQSLVAQMKQHHEKCSFSGGSCVEDDERNMSEHAGSSGTVLDSLGPTAERQSPRPAAPAEAKAQGLQPQALGLKLRLQPQVVDVRLAGAQGRKLKPESCHMGLKPKPEQLSFVEPPAIALLITP</sequence>
<dbReference type="EMBL" id="KB503068">
    <property type="protein sequence ID" value="EMP40814.1"/>
    <property type="molecule type" value="Genomic_DNA"/>
</dbReference>